<dbReference type="OrthoDB" id="9945142at2"/>
<accession>A0A2N4TLC5</accession>
<dbReference type="Proteomes" id="UP000234456">
    <property type="component" value="Unassembled WGS sequence"/>
</dbReference>
<protein>
    <submittedName>
        <fullName evidence="1">Uncharacterized protein</fullName>
    </submittedName>
</protein>
<sequence>MKLKATYETEVYISKGGYLCIRQKDQLGNDDPVVMLSPAQAKLVADEMLRLTADAEWWEESDTESEAE</sequence>
<evidence type="ECO:0000313" key="2">
    <source>
        <dbReference type="Proteomes" id="UP000234456"/>
    </source>
</evidence>
<name>A0A2N4TLC5_RALPI</name>
<organism evidence="1 2">
    <name type="scientific">Ralstonia pickettii</name>
    <name type="common">Burkholderia pickettii</name>
    <dbReference type="NCBI Taxonomy" id="329"/>
    <lineage>
        <taxon>Bacteria</taxon>
        <taxon>Pseudomonadati</taxon>
        <taxon>Pseudomonadota</taxon>
        <taxon>Betaproteobacteria</taxon>
        <taxon>Burkholderiales</taxon>
        <taxon>Burkholderiaceae</taxon>
        <taxon>Ralstonia</taxon>
    </lineage>
</organism>
<dbReference type="EMBL" id="PKQE01000006">
    <property type="protein sequence ID" value="PLC40481.1"/>
    <property type="molecule type" value="Genomic_DNA"/>
</dbReference>
<reference evidence="1 2" key="1">
    <citation type="submission" date="2017-12" db="EMBL/GenBank/DDBJ databases">
        <title>Draft genome sequence of Ralstonia pickettii 52.</title>
        <authorList>
            <person name="Zheng B."/>
        </authorList>
    </citation>
    <scope>NUCLEOTIDE SEQUENCE [LARGE SCALE GENOMIC DNA]</scope>
    <source>
        <strain evidence="1 2">52</strain>
    </source>
</reference>
<gene>
    <name evidence="1" type="ORF">C0Q88_22005</name>
</gene>
<dbReference type="AlphaFoldDB" id="A0A2N4TLC5"/>
<dbReference type="RefSeq" id="WP_102067303.1">
    <property type="nucleotide sequence ID" value="NZ_PKQE01000006.1"/>
</dbReference>
<comment type="caution">
    <text evidence="1">The sequence shown here is derived from an EMBL/GenBank/DDBJ whole genome shotgun (WGS) entry which is preliminary data.</text>
</comment>
<evidence type="ECO:0000313" key="1">
    <source>
        <dbReference type="EMBL" id="PLC40481.1"/>
    </source>
</evidence>
<proteinExistence type="predicted"/>